<proteinExistence type="predicted"/>
<dbReference type="GO" id="GO:0016747">
    <property type="term" value="F:acyltransferase activity, transferring groups other than amino-acyl groups"/>
    <property type="evidence" value="ECO:0007669"/>
    <property type="project" value="InterPro"/>
</dbReference>
<organism evidence="2">
    <name type="scientific">uncultured Nocardioidaceae bacterium</name>
    <dbReference type="NCBI Taxonomy" id="253824"/>
    <lineage>
        <taxon>Bacteria</taxon>
        <taxon>Bacillati</taxon>
        <taxon>Actinomycetota</taxon>
        <taxon>Actinomycetes</taxon>
        <taxon>Propionibacteriales</taxon>
        <taxon>Nocardioidaceae</taxon>
        <taxon>environmental samples</taxon>
    </lineage>
</organism>
<name>A0A6J4LP21_9ACTN</name>
<accession>A0A6J4LP21</accession>
<dbReference type="InterPro" id="IPR016181">
    <property type="entry name" value="Acyl_CoA_acyltransferase"/>
</dbReference>
<dbReference type="PROSITE" id="PS51186">
    <property type="entry name" value="GNAT"/>
    <property type="match status" value="1"/>
</dbReference>
<reference evidence="2" key="1">
    <citation type="submission" date="2020-02" db="EMBL/GenBank/DDBJ databases">
        <authorList>
            <person name="Meier V. D."/>
        </authorList>
    </citation>
    <scope>NUCLEOTIDE SEQUENCE</scope>
    <source>
        <strain evidence="2">AVDCRST_MAG34</strain>
    </source>
</reference>
<dbReference type="InterPro" id="IPR000182">
    <property type="entry name" value="GNAT_dom"/>
</dbReference>
<dbReference type="Gene3D" id="3.40.630.30">
    <property type="match status" value="1"/>
</dbReference>
<sequence length="283" mass="30028">MKSPSPRRDDGATLLADLEAYYDEVPRAFATAEDIGGLTLFVRRDPEGWPYYARPRLGSGGAVSRDDVDRVRSRQREEGAPESFEWVEEISPALGPALREAGLEVERHPLMVLAEPLAAEVPHGVRIAVLSESDPDHVLGGTTAAVSAAFAEVDAVEAIDRAERVGAIRGRLSEGRLRLVGAFAEDADDRADGLADEEQSVRAVGGGSHGPRGLVSELTGIAVLPRWRGRGVGAAVTAALVDDARARGVRTVFLSAGSQRVADLYARVGFVRVGTACTAEPAR</sequence>
<evidence type="ECO:0000259" key="1">
    <source>
        <dbReference type="PROSITE" id="PS51186"/>
    </source>
</evidence>
<evidence type="ECO:0000313" key="2">
    <source>
        <dbReference type="EMBL" id="CAA9338022.1"/>
    </source>
</evidence>
<dbReference type="CDD" id="cd04301">
    <property type="entry name" value="NAT_SF"/>
    <property type="match status" value="1"/>
</dbReference>
<dbReference type="Pfam" id="PF00583">
    <property type="entry name" value="Acetyltransf_1"/>
    <property type="match status" value="1"/>
</dbReference>
<dbReference type="AlphaFoldDB" id="A0A6J4LP21"/>
<dbReference type="SUPFAM" id="SSF55729">
    <property type="entry name" value="Acyl-CoA N-acyltransferases (Nat)"/>
    <property type="match status" value="1"/>
</dbReference>
<gene>
    <name evidence="2" type="ORF">AVDCRST_MAG34-635</name>
</gene>
<protein>
    <recommendedName>
        <fullName evidence="1">N-acetyltransferase domain-containing protein</fullName>
    </recommendedName>
</protein>
<dbReference type="EMBL" id="CADCUI010000015">
    <property type="protein sequence ID" value="CAA9338022.1"/>
    <property type="molecule type" value="Genomic_DNA"/>
</dbReference>
<feature type="domain" description="N-acetyltransferase" evidence="1">
    <location>
        <begin position="151"/>
        <end position="283"/>
    </location>
</feature>